<evidence type="ECO:0000313" key="2">
    <source>
        <dbReference type="EMBL" id="KOS15905.1"/>
    </source>
</evidence>
<dbReference type="GeneID" id="28729843"/>
<dbReference type="InterPro" id="IPR036282">
    <property type="entry name" value="Glutathione-S-Trfase_C_sf"/>
</dbReference>
<dbReference type="PANTHER" id="PTHR44051:SF14">
    <property type="entry name" value="GLUTATHIONE S-TRANSFERASE II"/>
    <property type="match status" value="1"/>
</dbReference>
<feature type="domain" description="GST C-terminal" evidence="1">
    <location>
        <begin position="15"/>
        <end position="166"/>
    </location>
</feature>
<dbReference type="VEuPathDB" id="FungiDB:Malapachy_3499"/>
<reference evidence="2 3" key="1">
    <citation type="submission" date="2015-07" db="EMBL/GenBank/DDBJ databases">
        <title>Draft Genome Sequence of Malassezia furfur CBS1878 and Malassezia pachydermatis CBS1879.</title>
        <authorList>
            <person name="Triana S."/>
            <person name="Ohm R."/>
            <person name="Gonzalez A."/>
            <person name="DeCock H."/>
            <person name="Restrepo S."/>
            <person name="Celis A."/>
        </authorList>
    </citation>
    <scope>NUCLEOTIDE SEQUENCE [LARGE SCALE GENOMIC DNA]</scope>
    <source>
        <strain evidence="2 3">CBS 1879</strain>
    </source>
</reference>
<name>A0A0M9VQY9_9BASI</name>
<dbReference type="InterPro" id="IPR010987">
    <property type="entry name" value="Glutathione-S-Trfase_C-like"/>
</dbReference>
<comment type="caution">
    <text evidence="2">The sequence shown here is derived from an EMBL/GenBank/DDBJ whole genome shotgun (WGS) entry which is preliminary data.</text>
</comment>
<dbReference type="Pfam" id="PF00043">
    <property type="entry name" value="GST_C"/>
    <property type="match status" value="1"/>
</dbReference>
<dbReference type="PROSITE" id="PS50405">
    <property type="entry name" value="GST_CTER"/>
    <property type="match status" value="1"/>
</dbReference>
<dbReference type="PANTHER" id="PTHR44051">
    <property type="entry name" value="GLUTATHIONE S-TRANSFERASE-RELATED"/>
    <property type="match status" value="1"/>
</dbReference>
<sequence length="166" mass="19198">MAVHLRFDHKRNNFTVWESGAILEYLADAYDTEHKFSGATPEEKASISHPVQGNLYFSKVYWDDTYDENGPPNYIKRFKMELDRVFKVDETQLKAQAAKYSEDKAWLVLDRPTIADFSPMGWLARLPALKEPPEIDTNQCRVPMKYVEKLCSQEGMGKVQAKMQQS</sequence>
<dbReference type="InterPro" id="IPR004046">
    <property type="entry name" value="GST_C"/>
</dbReference>
<protein>
    <recommendedName>
        <fullName evidence="1">GST C-terminal domain-containing protein</fullName>
    </recommendedName>
</protein>
<evidence type="ECO:0000259" key="1">
    <source>
        <dbReference type="PROSITE" id="PS50405"/>
    </source>
</evidence>
<dbReference type="SUPFAM" id="SSF47616">
    <property type="entry name" value="GST C-terminal domain-like"/>
    <property type="match status" value="1"/>
</dbReference>
<dbReference type="STRING" id="77020.A0A0M9VQY9"/>
<dbReference type="OrthoDB" id="422574at2759"/>
<dbReference type="Proteomes" id="UP000037751">
    <property type="component" value="Unassembled WGS sequence"/>
</dbReference>
<dbReference type="Gene3D" id="3.40.30.10">
    <property type="entry name" value="Glutaredoxin"/>
    <property type="match status" value="1"/>
</dbReference>
<evidence type="ECO:0000313" key="3">
    <source>
        <dbReference type="Proteomes" id="UP000037751"/>
    </source>
</evidence>
<dbReference type="Gene3D" id="1.20.1050.10">
    <property type="match status" value="1"/>
</dbReference>
<dbReference type="RefSeq" id="XP_017993537.1">
    <property type="nucleotide sequence ID" value="XM_018137967.1"/>
</dbReference>
<accession>A0A0M9VQY9</accession>
<proteinExistence type="predicted"/>
<dbReference type="EMBL" id="LGAV01000001">
    <property type="protein sequence ID" value="KOS15905.1"/>
    <property type="molecule type" value="Genomic_DNA"/>
</dbReference>
<gene>
    <name evidence="2" type="ORF">Malapachy_3499</name>
</gene>
<keyword evidence="3" id="KW-1185">Reference proteome</keyword>
<organism evidence="2 3">
    <name type="scientific">Malassezia pachydermatis</name>
    <dbReference type="NCBI Taxonomy" id="77020"/>
    <lineage>
        <taxon>Eukaryota</taxon>
        <taxon>Fungi</taxon>
        <taxon>Dikarya</taxon>
        <taxon>Basidiomycota</taxon>
        <taxon>Ustilaginomycotina</taxon>
        <taxon>Malasseziomycetes</taxon>
        <taxon>Malasseziales</taxon>
        <taxon>Malasseziaceae</taxon>
        <taxon>Malassezia</taxon>
    </lineage>
</organism>
<dbReference type="AlphaFoldDB" id="A0A0M9VQY9"/>